<dbReference type="AlphaFoldDB" id="A0AAW0C004"/>
<organism evidence="4 5">
    <name type="scientific">Paramarasmius palmivorus</name>
    <dbReference type="NCBI Taxonomy" id="297713"/>
    <lineage>
        <taxon>Eukaryota</taxon>
        <taxon>Fungi</taxon>
        <taxon>Dikarya</taxon>
        <taxon>Basidiomycota</taxon>
        <taxon>Agaricomycotina</taxon>
        <taxon>Agaricomycetes</taxon>
        <taxon>Agaricomycetidae</taxon>
        <taxon>Agaricales</taxon>
        <taxon>Marasmiineae</taxon>
        <taxon>Marasmiaceae</taxon>
        <taxon>Paramarasmius</taxon>
    </lineage>
</organism>
<feature type="transmembrane region" description="Helical" evidence="2">
    <location>
        <begin position="216"/>
        <end position="240"/>
    </location>
</feature>
<proteinExistence type="predicted"/>
<keyword evidence="5" id="KW-1185">Reference proteome</keyword>
<name>A0AAW0C004_9AGAR</name>
<keyword evidence="2" id="KW-0472">Membrane</keyword>
<accession>A0AAW0C004</accession>
<feature type="chain" id="PRO_5043732137" evidence="3">
    <location>
        <begin position="22"/>
        <end position="359"/>
    </location>
</feature>
<comment type="caution">
    <text evidence="4">The sequence shown here is derived from an EMBL/GenBank/DDBJ whole genome shotgun (WGS) entry which is preliminary data.</text>
</comment>
<gene>
    <name evidence="4" type="ORF">VNI00_012879</name>
</gene>
<dbReference type="Proteomes" id="UP001383192">
    <property type="component" value="Unassembled WGS sequence"/>
</dbReference>
<evidence type="ECO:0000256" key="3">
    <source>
        <dbReference type="SAM" id="SignalP"/>
    </source>
</evidence>
<evidence type="ECO:0000313" key="4">
    <source>
        <dbReference type="EMBL" id="KAK7032616.1"/>
    </source>
</evidence>
<feature type="signal peptide" evidence="3">
    <location>
        <begin position="1"/>
        <end position="21"/>
    </location>
</feature>
<dbReference type="EMBL" id="JAYKXP010000062">
    <property type="protein sequence ID" value="KAK7032616.1"/>
    <property type="molecule type" value="Genomic_DNA"/>
</dbReference>
<keyword evidence="2" id="KW-0812">Transmembrane</keyword>
<feature type="region of interest" description="Disordered" evidence="1">
    <location>
        <begin position="248"/>
        <end position="286"/>
    </location>
</feature>
<reference evidence="4 5" key="1">
    <citation type="submission" date="2024-01" db="EMBL/GenBank/DDBJ databases">
        <title>A draft genome for a cacao thread blight-causing isolate of Paramarasmius palmivorus.</title>
        <authorList>
            <person name="Baruah I.K."/>
            <person name="Bukari Y."/>
            <person name="Amoako-Attah I."/>
            <person name="Meinhardt L.W."/>
            <person name="Bailey B.A."/>
            <person name="Cohen S.P."/>
        </authorList>
    </citation>
    <scope>NUCLEOTIDE SEQUENCE [LARGE SCALE GENOMIC DNA]</scope>
    <source>
        <strain evidence="4 5">GH-12</strain>
    </source>
</reference>
<keyword evidence="3" id="KW-0732">Signal</keyword>
<feature type="region of interest" description="Disordered" evidence="1">
    <location>
        <begin position="309"/>
        <end position="333"/>
    </location>
</feature>
<sequence length="359" mass="38979">MLSSRLSSITRLLIHIPLATSIVTSKILTATIDDTDGDERTGIKPSYFPSTGVWNNNTCNNPTDCWITTFDPGLAFQGTWTAAIYRLNRGNKVSVSFRFQGTGISVFLIVANDVLGRGLGPTTLTECNFTLDGQLKNQYRHVPTPEPGLRYREEAFSISGLPNISHLLEISAENLDHEVYLNFDYAMYTYEVADSEPSPTISPSPSQDKKRPTRSIIGGAAGGVAALFVGGGALVAVLLYRRKRRRPGSITTFPTETGQSYTAPGFQSPSNSYSVSPTPNTSPTAQTQIRNAEQGVVGAERYGHARSMTELTSTGTQSSVVPSGSSVSGLREDIRRMREELNSLRQQNVPPPTYSTVSD</sequence>
<evidence type="ECO:0000313" key="5">
    <source>
        <dbReference type="Proteomes" id="UP001383192"/>
    </source>
</evidence>
<evidence type="ECO:0000256" key="2">
    <source>
        <dbReference type="SAM" id="Phobius"/>
    </source>
</evidence>
<evidence type="ECO:0000256" key="1">
    <source>
        <dbReference type="SAM" id="MobiDB-lite"/>
    </source>
</evidence>
<feature type="compositionally biased region" description="Polar residues" evidence="1">
    <location>
        <begin position="249"/>
        <end position="286"/>
    </location>
</feature>
<protein>
    <submittedName>
        <fullName evidence="4">Uncharacterized protein</fullName>
    </submittedName>
</protein>
<keyword evidence="2" id="KW-1133">Transmembrane helix</keyword>
<feature type="compositionally biased region" description="Low complexity" evidence="1">
    <location>
        <begin position="312"/>
        <end position="329"/>
    </location>
</feature>